<dbReference type="EMBL" id="JAFREL020000001">
    <property type="protein sequence ID" value="MEO1768772.1"/>
    <property type="molecule type" value="Genomic_DNA"/>
</dbReference>
<evidence type="ECO:0000256" key="5">
    <source>
        <dbReference type="ARBA" id="ARBA00023136"/>
    </source>
</evidence>
<feature type="transmembrane region" description="Helical" evidence="6">
    <location>
        <begin position="227"/>
        <end position="247"/>
    </location>
</feature>
<dbReference type="Proteomes" id="UP000664357">
    <property type="component" value="Unassembled WGS sequence"/>
</dbReference>
<evidence type="ECO:0000259" key="7">
    <source>
        <dbReference type="PROSITE" id="PS50850"/>
    </source>
</evidence>
<keyword evidence="9" id="KW-1185">Reference proteome</keyword>
<dbReference type="Gene3D" id="1.20.1250.20">
    <property type="entry name" value="MFS general substrate transporter like domains"/>
    <property type="match status" value="2"/>
</dbReference>
<reference evidence="8 9" key="2">
    <citation type="submission" date="2024-02" db="EMBL/GenBank/DDBJ databases">
        <title>The Genome Sequence of Enterococcus sp. DIV0159.</title>
        <authorList>
            <person name="Earl A."/>
            <person name="Manson A."/>
            <person name="Gilmore M."/>
            <person name="Sanders J."/>
            <person name="Shea T."/>
            <person name="Howe W."/>
            <person name="Livny J."/>
            <person name="Cuomo C."/>
            <person name="Neafsey D."/>
            <person name="Birren B."/>
        </authorList>
    </citation>
    <scope>NUCLEOTIDE SEQUENCE [LARGE SCALE GENOMIC DNA]</scope>
    <source>
        <strain evidence="8 9">665A</strain>
    </source>
</reference>
<dbReference type="PROSITE" id="PS50850">
    <property type="entry name" value="MFS"/>
    <property type="match status" value="1"/>
</dbReference>
<name>A0ABV0EN17_9ENTE</name>
<feature type="transmembrane region" description="Helical" evidence="6">
    <location>
        <begin position="292"/>
        <end position="309"/>
    </location>
</feature>
<evidence type="ECO:0000256" key="2">
    <source>
        <dbReference type="ARBA" id="ARBA00022448"/>
    </source>
</evidence>
<feature type="transmembrane region" description="Helical" evidence="6">
    <location>
        <begin position="12"/>
        <end position="30"/>
    </location>
</feature>
<sequence>METVGTEVKLKKNLVTLLVLTLSGSFIYTLPYFRSYYYDGFMKAFNLTNAQMGLCSVCFGGIGAISYLFGGIISDRFSIKLLIPTSMILTGTLGFCLLFSPPPAIVILIHALWGLTSLMMFYPALMKSIRALAGSTEQGKAFGIFEGGRGIFNAGYLTIAAVIFARMVAAGSESLGIRRIILFYATVTTLLGVLTIFLLRDLPEENSGEKKSFQLKLIAKPAKIPEVWLMIGIIFSTLTVSQGYYYISPYVTNTFTVSAVVGVILTSASQYIRPFASMGAGFLGDRINSSKVMLIGQVGLFIGVATILVCNSMGIIPVLIASLIIFVCMYFCVSMHFAIMEEFDCPPEWEGAAIGLICCLGYMPEVTNHFIAGQLLDHFPGNTGYRLFFIYMLVVVAIGIGLTLIWFKRTKQKRMSMLKNNQKLKGLKE</sequence>
<keyword evidence="4 6" id="KW-1133">Transmembrane helix</keyword>
<evidence type="ECO:0000313" key="9">
    <source>
        <dbReference type="Proteomes" id="UP000664357"/>
    </source>
</evidence>
<dbReference type="InterPro" id="IPR036259">
    <property type="entry name" value="MFS_trans_sf"/>
</dbReference>
<feature type="transmembrane region" description="Helical" evidence="6">
    <location>
        <begin position="315"/>
        <end position="339"/>
    </location>
</feature>
<organism evidence="8 9">
    <name type="scientific">Candidatus Enterococcus ferrettii</name>
    <dbReference type="NCBI Taxonomy" id="2815324"/>
    <lineage>
        <taxon>Bacteria</taxon>
        <taxon>Bacillati</taxon>
        <taxon>Bacillota</taxon>
        <taxon>Bacilli</taxon>
        <taxon>Lactobacillales</taxon>
        <taxon>Enterococcaceae</taxon>
        <taxon>Enterococcus</taxon>
    </lineage>
</organism>
<dbReference type="InterPro" id="IPR020846">
    <property type="entry name" value="MFS_dom"/>
</dbReference>
<gene>
    <name evidence="8" type="ORF">JZO67_000711</name>
</gene>
<dbReference type="PANTHER" id="PTHR23526:SF2">
    <property type="entry name" value="MAJOR FACILITATOR SUPERFAMILY (MFS) PROFILE DOMAIN-CONTAINING PROTEIN"/>
    <property type="match status" value="1"/>
</dbReference>
<dbReference type="CDD" id="cd06174">
    <property type="entry name" value="MFS"/>
    <property type="match status" value="1"/>
</dbReference>
<dbReference type="InterPro" id="IPR011701">
    <property type="entry name" value="MFS"/>
</dbReference>
<evidence type="ECO:0000313" key="8">
    <source>
        <dbReference type="EMBL" id="MEO1768772.1"/>
    </source>
</evidence>
<keyword evidence="5 6" id="KW-0472">Membrane</keyword>
<reference evidence="8 9" key="1">
    <citation type="submission" date="2021-03" db="EMBL/GenBank/DDBJ databases">
        <authorList>
            <person name="Gilmore M.S."/>
            <person name="Schwartzman J."/>
            <person name="Van Tyne D."/>
            <person name="Martin M."/>
            <person name="Earl A.M."/>
            <person name="Manson A.L."/>
            <person name="Straub T."/>
            <person name="Salamzade R."/>
            <person name="Saavedra J."/>
            <person name="Lebreton F."/>
            <person name="Prichula J."/>
            <person name="Schaufler K."/>
            <person name="Gaca A."/>
            <person name="Sgardioli B."/>
            <person name="Wagenaar J."/>
            <person name="Strong T."/>
        </authorList>
    </citation>
    <scope>NUCLEOTIDE SEQUENCE [LARGE SCALE GENOMIC DNA]</scope>
    <source>
        <strain evidence="8 9">665A</strain>
    </source>
</reference>
<protein>
    <recommendedName>
        <fullName evidence="7">Major facilitator superfamily (MFS) profile domain-containing protein</fullName>
    </recommendedName>
</protein>
<dbReference type="PANTHER" id="PTHR23526">
    <property type="entry name" value="INTEGRAL MEMBRANE TRANSPORT PROTEIN-RELATED"/>
    <property type="match status" value="1"/>
</dbReference>
<dbReference type="Pfam" id="PF07690">
    <property type="entry name" value="MFS_1"/>
    <property type="match status" value="1"/>
</dbReference>
<evidence type="ECO:0000256" key="6">
    <source>
        <dbReference type="SAM" id="Phobius"/>
    </source>
</evidence>
<dbReference type="SUPFAM" id="SSF103473">
    <property type="entry name" value="MFS general substrate transporter"/>
    <property type="match status" value="1"/>
</dbReference>
<keyword evidence="3 6" id="KW-0812">Transmembrane</keyword>
<feature type="domain" description="Major facilitator superfamily (MFS) profile" evidence="7">
    <location>
        <begin position="12"/>
        <end position="411"/>
    </location>
</feature>
<dbReference type="InterPro" id="IPR052528">
    <property type="entry name" value="Sugar_transport-like"/>
</dbReference>
<evidence type="ECO:0000256" key="1">
    <source>
        <dbReference type="ARBA" id="ARBA00004651"/>
    </source>
</evidence>
<accession>A0ABV0EN17</accession>
<evidence type="ECO:0000256" key="3">
    <source>
        <dbReference type="ARBA" id="ARBA00022692"/>
    </source>
</evidence>
<comment type="caution">
    <text evidence="8">The sequence shown here is derived from an EMBL/GenBank/DDBJ whole genome shotgun (WGS) entry which is preliminary data.</text>
</comment>
<feature type="transmembrane region" description="Helical" evidence="6">
    <location>
        <begin position="388"/>
        <end position="407"/>
    </location>
</feature>
<dbReference type="RefSeq" id="WP_207700874.1">
    <property type="nucleotide sequence ID" value="NZ_JAFREL020000001.1"/>
</dbReference>
<feature type="transmembrane region" description="Helical" evidence="6">
    <location>
        <begin position="253"/>
        <end position="272"/>
    </location>
</feature>
<feature type="transmembrane region" description="Helical" evidence="6">
    <location>
        <begin position="181"/>
        <end position="199"/>
    </location>
</feature>
<keyword evidence="2" id="KW-0813">Transport</keyword>
<proteinExistence type="predicted"/>
<comment type="subcellular location">
    <subcellularLocation>
        <location evidence="1">Cell membrane</location>
        <topology evidence="1">Multi-pass membrane protein</topology>
    </subcellularLocation>
</comment>
<feature type="transmembrane region" description="Helical" evidence="6">
    <location>
        <begin position="50"/>
        <end position="69"/>
    </location>
</feature>
<feature type="transmembrane region" description="Helical" evidence="6">
    <location>
        <begin position="150"/>
        <end position="169"/>
    </location>
</feature>
<evidence type="ECO:0000256" key="4">
    <source>
        <dbReference type="ARBA" id="ARBA00022989"/>
    </source>
</evidence>